<name>A0ACC2KGJ6_PERAE</name>
<gene>
    <name evidence="1" type="ORF">MRB53_028799</name>
</gene>
<evidence type="ECO:0000313" key="1">
    <source>
        <dbReference type="EMBL" id="KAJ8620270.1"/>
    </source>
</evidence>
<comment type="caution">
    <text evidence="1">The sequence shown here is derived from an EMBL/GenBank/DDBJ whole genome shotgun (WGS) entry which is preliminary data.</text>
</comment>
<evidence type="ECO:0000313" key="2">
    <source>
        <dbReference type="Proteomes" id="UP001234297"/>
    </source>
</evidence>
<reference evidence="1 2" key="1">
    <citation type="journal article" date="2022" name="Hortic Res">
        <title>A haplotype resolved chromosomal level avocado genome allows analysis of novel avocado genes.</title>
        <authorList>
            <person name="Nath O."/>
            <person name="Fletcher S.J."/>
            <person name="Hayward A."/>
            <person name="Shaw L.M."/>
            <person name="Masouleh A.K."/>
            <person name="Furtado A."/>
            <person name="Henry R.J."/>
            <person name="Mitter N."/>
        </authorList>
    </citation>
    <scope>NUCLEOTIDE SEQUENCE [LARGE SCALE GENOMIC DNA]</scope>
    <source>
        <strain evidence="2">cv. Hass</strain>
    </source>
</reference>
<organism evidence="1 2">
    <name type="scientific">Persea americana</name>
    <name type="common">Avocado</name>
    <dbReference type="NCBI Taxonomy" id="3435"/>
    <lineage>
        <taxon>Eukaryota</taxon>
        <taxon>Viridiplantae</taxon>
        <taxon>Streptophyta</taxon>
        <taxon>Embryophyta</taxon>
        <taxon>Tracheophyta</taxon>
        <taxon>Spermatophyta</taxon>
        <taxon>Magnoliopsida</taxon>
        <taxon>Magnoliidae</taxon>
        <taxon>Laurales</taxon>
        <taxon>Lauraceae</taxon>
        <taxon>Persea</taxon>
    </lineage>
</organism>
<protein>
    <submittedName>
        <fullName evidence="1">Uncharacterized protein</fullName>
    </submittedName>
</protein>
<dbReference type="Proteomes" id="UP001234297">
    <property type="component" value="Chromosome 9"/>
</dbReference>
<dbReference type="EMBL" id="CM056817">
    <property type="protein sequence ID" value="KAJ8620270.1"/>
    <property type="molecule type" value="Genomic_DNA"/>
</dbReference>
<accession>A0ACC2KGJ6</accession>
<proteinExistence type="predicted"/>
<sequence>MGIGDGGSSSSSFVSDGRPSLKQSLDPLGFFSGHGGNGGNRFSTTGIPNHRFVIHVAHLVIVSLLQVARHPRMEKTIYSLAIICFIAENEIQNKTLHYAKLATKEPLFATDQTRILSSPISGSLLRLFRSTLADHTESPSLLFG</sequence>
<keyword evidence="2" id="KW-1185">Reference proteome</keyword>